<protein>
    <recommendedName>
        <fullName evidence="1">Putative auto-transporter adhesin head GIN domain-containing protein</fullName>
    </recommendedName>
</protein>
<accession>A0A3B0C963</accession>
<evidence type="ECO:0000313" key="3">
    <source>
        <dbReference type="Proteomes" id="UP000276603"/>
    </source>
</evidence>
<name>A0A3B0C963_9FLAO</name>
<dbReference type="Proteomes" id="UP000276603">
    <property type="component" value="Unassembled WGS sequence"/>
</dbReference>
<dbReference type="InterPro" id="IPR021255">
    <property type="entry name" value="DUF2807"/>
</dbReference>
<keyword evidence="3" id="KW-1185">Reference proteome</keyword>
<dbReference type="Gene3D" id="2.160.20.120">
    <property type="match status" value="1"/>
</dbReference>
<dbReference type="Pfam" id="PF10988">
    <property type="entry name" value="DUF2807"/>
    <property type="match status" value="1"/>
</dbReference>
<gene>
    <name evidence="2" type="ORF">D7Z94_08905</name>
</gene>
<feature type="domain" description="Putative auto-transporter adhesin head GIN" evidence="1">
    <location>
        <begin position="102"/>
        <end position="269"/>
    </location>
</feature>
<comment type="caution">
    <text evidence="2">The sequence shown here is derived from an EMBL/GenBank/DDBJ whole genome shotgun (WGS) entry which is preliminary data.</text>
</comment>
<evidence type="ECO:0000259" key="1">
    <source>
        <dbReference type="Pfam" id="PF10988"/>
    </source>
</evidence>
<reference evidence="2 3" key="1">
    <citation type="submission" date="2018-10" db="EMBL/GenBank/DDBJ databases">
        <title>Ulvibacterium marinum gen. nov., sp. nov., a novel marine bacterium of the family Flavobacteriaceae, isolated from a culture of the green alga Ulva prolifera.</title>
        <authorList>
            <person name="Zhang Z."/>
        </authorList>
    </citation>
    <scope>NUCLEOTIDE SEQUENCE [LARGE SCALE GENOMIC DNA]</scope>
    <source>
        <strain evidence="2 3">CCMM003</strain>
    </source>
</reference>
<proteinExistence type="predicted"/>
<dbReference type="AlphaFoldDB" id="A0A3B0C963"/>
<dbReference type="EMBL" id="RBCJ01000002">
    <property type="protein sequence ID" value="RKN81058.1"/>
    <property type="molecule type" value="Genomic_DNA"/>
</dbReference>
<organism evidence="2 3">
    <name type="scientific">Ulvibacterium marinum</name>
    <dbReference type="NCBI Taxonomy" id="2419782"/>
    <lineage>
        <taxon>Bacteria</taxon>
        <taxon>Pseudomonadati</taxon>
        <taxon>Bacteroidota</taxon>
        <taxon>Flavobacteriia</taxon>
        <taxon>Flavobacteriales</taxon>
        <taxon>Flavobacteriaceae</taxon>
        <taxon>Ulvibacterium</taxon>
    </lineage>
</organism>
<sequence>MFISNFRGLPNTYFTYSSIKKIMFKNIFESRVFKSCRVLKVRIISKNKCNKQQNNRVFNSRTIHLFKNEPIMKKASLLVAGMLLTVCSVIGQYTETLNIEEAFDNVRLDGNVRLYLQEGSETKVNLETRNEKKMEDYRITVQNNTLYIGLRKKQRYGGTRKRHSSPRIKVNLTHPELKGVNVEGLVYVYSIDPVSSNSFSVKGDGLIRGKIEVDVQRLEVDLDGLCSMRFSGKADRSDLRLDGMGRINARDLETSKVHKSADGLTSIRVAKL</sequence>
<evidence type="ECO:0000313" key="2">
    <source>
        <dbReference type="EMBL" id="RKN81058.1"/>
    </source>
</evidence>